<comment type="caution">
    <text evidence="3">The sequence shown here is derived from an EMBL/GenBank/DDBJ whole genome shotgun (WGS) entry which is preliminary data.</text>
</comment>
<protein>
    <recommendedName>
        <fullName evidence="2">Beta-lactamase-related domain-containing protein</fullName>
    </recommendedName>
</protein>
<feature type="domain" description="Beta-lactamase-related" evidence="2">
    <location>
        <begin position="37"/>
        <end position="295"/>
    </location>
</feature>
<dbReference type="PANTHER" id="PTHR43283">
    <property type="entry name" value="BETA-LACTAMASE-RELATED"/>
    <property type="match status" value="1"/>
</dbReference>
<feature type="region of interest" description="Disordered" evidence="1">
    <location>
        <begin position="338"/>
        <end position="358"/>
    </location>
</feature>
<evidence type="ECO:0000259" key="2">
    <source>
        <dbReference type="Pfam" id="PF00144"/>
    </source>
</evidence>
<organism evidence="3 4">
    <name type="scientific">Cellulomonas xylanilytica</name>
    <dbReference type="NCBI Taxonomy" id="233583"/>
    <lineage>
        <taxon>Bacteria</taxon>
        <taxon>Bacillati</taxon>
        <taxon>Actinomycetota</taxon>
        <taxon>Actinomycetes</taxon>
        <taxon>Micrococcales</taxon>
        <taxon>Cellulomonadaceae</taxon>
        <taxon>Cellulomonas</taxon>
    </lineage>
</organism>
<name>A0A510V3D3_9CELL</name>
<dbReference type="EMBL" id="BJUB01000002">
    <property type="protein sequence ID" value="GEK20391.1"/>
    <property type="molecule type" value="Genomic_DNA"/>
</dbReference>
<dbReference type="InterPro" id="IPR050789">
    <property type="entry name" value="Diverse_Enzym_Activities"/>
</dbReference>
<evidence type="ECO:0000313" key="4">
    <source>
        <dbReference type="Proteomes" id="UP000321118"/>
    </source>
</evidence>
<keyword evidence="4" id="KW-1185">Reference proteome</keyword>
<dbReference type="SUPFAM" id="SSF56601">
    <property type="entry name" value="beta-lactamase/transpeptidase-like"/>
    <property type="match status" value="1"/>
</dbReference>
<dbReference type="RefSeq" id="WP_146925870.1">
    <property type="nucleotide sequence ID" value="NZ_BJUB01000002.1"/>
</dbReference>
<dbReference type="Proteomes" id="UP000321118">
    <property type="component" value="Unassembled WGS sequence"/>
</dbReference>
<dbReference type="Gene3D" id="3.40.710.10">
    <property type="entry name" value="DD-peptidase/beta-lactamase superfamily"/>
    <property type="match status" value="1"/>
</dbReference>
<sequence length="483" mass="52395">MPGRRRLPRSTPEEQGVDPRALLRLVEALDGWPELHSVMVVRRGSVVAEGWSAPFGPERLHELYSLSKSFTSTAVGFAVTEGLVGVDDLVLDHFADEAPADPDENLRRMRVRDLLTMTTGHADDPTQRVNATGDWVRAFLAEPVEHEPGTFFVYNTAGTHMLAALVQKVTGQRLLDYLGPRLLEPLGIEGATWLQSPTGVDAGGTGMSATTEDIAVFGQLYLQDGIWDGSRVLPEGWVGEATRAQVPNDTNPDIDWAQGYGYQFWRGRHGSYRGDGAFGQFCVVLPEQDVVVVTTSGVGDMHGQLALVWEHLLPGLSEAPLPEDPDGRRLLADRLGTLRLDPPHGAPTSPTGSRLHGRTITFEPNTLGIRNAVLETADGHDRLTVDHEEETVIVSVGHAEPVLTRTTARRRIPEDVLVSGAWTTPDTYVLTARFVESPFVVTLTATVTDDDVVVDGGFNVAFGPTAFPTLVGSVVPAEEVWVG</sequence>
<dbReference type="AlphaFoldDB" id="A0A510V3D3"/>
<dbReference type="Pfam" id="PF00144">
    <property type="entry name" value="Beta-lactamase"/>
    <property type="match status" value="1"/>
</dbReference>
<gene>
    <name evidence="3" type="ORF">CXY01_09110</name>
</gene>
<dbReference type="InterPro" id="IPR001466">
    <property type="entry name" value="Beta-lactam-related"/>
</dbReference>
<accession>A0A510V3D3</accession>
<proteinExistence type="predicted"/>
<dbReference type="InterPro" id="IPR012338">
    <property type="entry name" value="Beta-lactam/transpept-like"/>
</dbReference>
<dbReference type="OrthoDB" id="9773047at2"/>
<evidence type="ECO:0000256" key="1">
    <source>
        <dbReference type="SAM" id="MobiDB-lite"/>
    </source>
</evidence>
<dbReference type="PANTHER" id="PTHR43283:SF7">
    <property type="entry name" value="BETA-LACTAMASE-RELATED DOMAIN-CONTAINING PROTEIN"/>
    <property type="match status" value="1"/>
</dbReference>
<reference evidence="3 4" key="1">
    <citation type="submission" date="2019-07" db="EMBL/GenBank/DDBJ databases">
        <title>Whole genome shotgun sequence of Cellulomonas xylanilytica NBRC 101102.</title>
        <authorList>
            <person name="Hosoyama A."/>
            <person name="Uohara A."/>
            <person name="Ohji S."/>
            <person name="Ichikawa N."/>
        </authorList>
    </citation>
    <scope>NUCLEOTIDE SEQUENCE [LARGE SCALE GENOMIC DNA]</scope>
    <source>
        <strain evidence="3 4">NBRC 101102</strain>
    </source>
</reference>
<evidence type="ECO:0000313" key="3">
    <source>
        <dbReference type="EMBL" id="GEK20391.1"/>
    </source>
</evidence>